<name>A0A6J5MXW5_9CAUD</name>
<gene>
    <name evidence="1" type="ORF">UFOVP531_11</name>
</gene>
<evidence type="ECO:0008006" key="2">
    <source>
        <dbReference type="Google" id="ProtNLM"/>
    </source>
</evidence>
<accession>A0A6J5MXW5</accession>
<evidence type="ECO:0000313" key="1">
    <source>
        <dbReference type="EMBL" id="CAB4148579.1"/>
    </source>
</evidence>
<sequence length="183" mass="21487">MAVVYRHIKPCGEVFYIGIGVSKKRAYSKYGRNKHWNNVVNKYGYEVQILTDKVDYEFAKEIEKNLISYYGRKDLNFGKLVNLTDGGEGCLNMNVEEKLKRKVRLTDYNKNTKDYSFTQNEDYKLNMRNSCLGKNNKKIIDIETGIIFESMRKASEFSKVNYSVLSEMLNNKRNNKTNLQWLN</sequence>
<organism evidence="1">
    <name type="scientific">uncultured Caudovirales phage</name>
    <dbReference type="NCBI Taxonomy" id="2100421"/>
    <lineage>
        <taxon>Viruses</taxon>
        <taxon>Duplodnaviria</taxon>
        <taxon>Heunggongvirae</taxon>
        <taxon>Uroviricota</taxon>
        <taxon>Caudoviricetes</taxon>
        <taxon>Peduoviridae</taxon>
        <taxon>Maltschvirus</taxon>
        <taxon>Maltschvirus maltsch</taxon>
    </lineage>
</organism>
<reference evidence="1" key="1">
    <citation type="submission" date="2020-04" db="EMBL/GenBank/DDBJ databases">
        <authorList>
            <person name="Chiriac C."/>
            <person name="Salcher M."/>
            <person name="Ghai R."/>
            <person name="Kavagutti S V."/>
        </authorList>
    </citation>
    <scope>NUCLEOTIDE SEQUENCE</scope>
</reference>
<proteinExistence type="predicted"/>
<dbReference type="EMBL" id="LR796512">
    <property type="protein sequence ID" value="CAB4148579.1"/>
    <property type="molecule type" value="Genomic_DNA"/>
</dbReference>
<protein>
    <recommendedName>
        <fullName evidence="2">GIY-YIG domain-containing protein</fullName>
    </recommendedName>
</protein>